<sequence length="271" mass="30727">MKKILIIINGFQLFHNDLNYAIHLAKTEKAVLHGLFVHNLKLQEVEGYAFPSDINLTDTNFSIESEREELVKLQSAQVKLFEDICSSGGVSFKSQLIHENFLDALIYNSAFADLVIINAEVDTTYYSLNSLLTNLYCPVLLLSKEVGIFDKIIIAYDGHSSSIHAMRQFAYLFTSWHHLPVYLVSVLPQNIREIEYKEQVQEWLSLQFPDAHINVLKGDVKEELPLFISLNQDAIVVMGAFGRSSLSRFFKESLANVVLAKAKTALFITHT</sequence>
<feature type="domain" description="UspA" evidence="1">
    <location>
        <begin position="149"/>
        <end position="268"/>
    </location>
</feature>
<accession>A0A9X2XVE9</accession>
<dbReference type="EMBL" id="JAOTIF010000005">
    <property type="protein sequence ID" value="MCU7549286.1"/>
    <property type="molecule type" value="Genomic_DNA"/>
</dbReference>
<dbReference type="InterPro" id="IPR006016">
    <property type="entry name" value="UspA"/>
</dbReference>
<dbReference type="SUPFAM" id="SSF52402">
    <property type="entry name" value="Adenine nucleotide alpha hydrolases-like"/>
    <property type="match status" value="2"/>
</dbReference>
<dbReference type="Pfam" id="PF00582">
    <property type="entry name" value="Usp"/>
    <property type="match status" value="1"/>
</dbReference>
<dbReference type="AlphaFoldDB" id="A0A9X2XVE9"/>
<comment type="caution">
    <text evidence="2">The sequence shown here is derived from an EMBL/GenBank/DDBJ whole genome shotgun (WGS) entry which is preliminary data.</text>
</comment>
<dbReference type="Gene3D" id="3.40.50.12370">
    <property type="match status" value="1"/>
</dbReference>
<evidence type="ECO:0000259" key="1">
    <source>
        <dbReference type="Pfam" id="PF00582"/>
    </source>
</evidence>
<evidence type="ECO:0000313" key="3">
    <source>
        <dbReference type="Proteomes" id="UP001155483"/>
    </source>
</evidence>
<proteinExistence type="predicted"/>
<reference evidence="2" key="2">
    <citation type="submission" date="2023-04" db="EMBL/GenBank/DDBJ databases">
        <title>Paracnuella aquatica gen. nov., sp. nov., a member of the family Chitinophagaceae isolated from a hot spring.</title>
        <authorList>
            <person name="Wang C."/>
        </authorList>
    </citation>
    <scope>NUCLEOTIDE SEQUENCE</scope>
    <source>
        <strain evidence="2">LB-8</strain>
    </source>
</reference>
<keyword evidence="3" id="KW-1185">Reference proteome</keyword>
<protein>
    <submittedName>
        <fullName evidence="2">Universal stress protein</fullName>
    </submittedName>
</protein>
<dbReference type="CDD" id="cd00293">
    <property type="entry name" value="USP-like"/>
    <property type="match status" value="1"/>
</dbReference>
<organism evidence="2 3">
    <name type="scientific">Paraflavisolibacter caeni</name>
    <dbReference type="NCBI Taxonomy" id="2982496"/>
    <lineage>
        <taxon>Bacteria</taxon>
        <taxon>Pseudomonadati</taxon>
        <taxon>Bacteroidota</taxon>
        <taxon>Chitinophagia</taxon>
        <taxon>Chitinophagales</taxon>
        <taxon>Chitinophagaceae</taxon>
        <taxon>Paraflavisolibacter</taxon>
    </lineage>
</organism>
<dbReference type="Proteomes" id="UP001155483">
    <property type="component" value="Unassembled WGS sequence"/>
</dbReference>
<dbReference type="RefSeq" id="WP_279296727.1">
    <property type="nucleotide sequence ID" value="NZ_JAOTIF010000005.1"/>
</dbReference>
<evidence type="ECO:0000313" key="2">
    <source>
        <dbReference type="EMBL" id="MCU7549286.1"/>
    </source>
</evidence>
<gene>
    <name evidence="2" type="ORF">OCK74_09170</name>
</gene>
<reference evidence="2" key="1">
    <citation type="submission" date="2022-09" db="EMBL/GenBank/DDBJ databases">
        <authorList>
            <person name="Yuan C."/>
            <person name="Ke Z."/>
        </authorList>
    </citation>
    <scope>NUCLEOTIDE SEQUENCE</scope>
    <source>
        <strain evidence="2">LB-8</strain>
    </source>
</reference>
<name>A0A9X2XVE9_9BACT</name>